<dbReference type="STRING" id="10195.A0A3M7QEU8"/>
<dbReference type="GO" id="GO:0005737">
    <property type="term" value="C:cytoplasm"/>
    <property type="evidence" value="ECO:0007669"/>
    <property type="project" value="TreeGrafter"/>
</dbReference>
<dbReference type="Pfam" id="PF08389">
    <property type="entry name" value="Xpo1"/>
    <property type="match status" value="1"/>
</dbReference>
<dbReference type="GO" id="GO:0006606">
    <property type="term" value="P:protein import into nucleus"/>
    <property type="evidence" value="ECO:0007669"/>
    <property type="project" value="TreeGrafter"/>
</dbReference>
<evidence type="ECO:0000256" key="4">
    <source>
        <dbReference type="ARBA" id="ARBA00023242"/>
    </source>
</evidence>
<dbReference type="Pfam" id="PF03810">
    <property type="entry name" value="IBN_N"/>
    <property type="match status" value="1"/>
</dbReference>
<dbReference type="AlphaFoldDB" id="A0A3M7QEU8"/>
<feature type="domain" description="Importin N-terminal" evidence="5">
    <location>
        <begin position="54"/>
        <end position="116"/>
    </location>
</feature>
<evidence type="ECO:0000256" key="2">
    <source>
        <dbReference type="ARBA" id="ARBA00007991"/>
    </source>
</evidence>
<evidence type="ECO:0000256" key="3">
    <source>
        <dbReference type="ARBA" id="ARBA00022448"/>
    </source>
</evidence>
<sequence length="270" mass="31455">VNTNSSIINNNLIFDQHQMDISQIPYTTENAEKIVNEFYATSQVTNEFKPQLDQWLKLAQNSPEAWSFGWDLIDMNKSTNCQFYGASCIYNKVWKHFSDVPTDQYDTLKNKLLEKLLLYATSLLDNKNQQIRFIQRKLNSALAKLALYLIQDQWQNCIQDIIVTIPNCINESEKHEDQRNQLIIIVIDLLTLLPEDLPSSMLLSTSSLYFNMIENSIKCLTSWIEFGVQMDEIQQFIDYLFVYIYNDSLFDQSAECLISLFSSEDNMNSN</sequence>
<evidence type="ECO:0000313" key="8">
    <source>
        <dbReference type="Proteomes" id="UP000276133"/>
    </source>
</evidence>
<accession>A0A3M7QEU8</accession>
<evidence type="ECO:0000313" key="7">
    <source>
        <dbReference type="EMBL" id="RNA09957.1"/>
    </source>
</evidence>
<comment type="subcellular location">
    <subcellularLocation>
        <location evidence="1">Nucleus</location>
    </subcellularLocation>
</comment>
<dbReference type="Proteomes" id="UP000276133">
    <property type="component" value="Unassembled WGS sequence"/>
</dbReference>
<evidence type="ECO:0000259" key="5">
    <source>
        <dbReference type="Pfam" id="PF03810"/>
    </source>
</evidence>
<evidence type="ECO:0000256" key="1">
    <source>
        <dbReference type="ARBA" id="ARBA00004123"/>
    </source>
</evidence>
<keyword evidence="8" id="KW-1185">Reference proteome</keyword>
<dbReference type="GO" id="GO:0031267">
    <property type="term" value="F:small GTPase binding"/>
    <property type="evidence" value="ECO:0007669"/>
    <property type="project" value="InterPro"/>
</dbReference>
<dbReference type="PANTHER" id="PTHR12363">
    <property type="entry name" value="TRANSPORTIN 3 AND IMPORTIN 13"/>
    <property type="match status" value="1"/>
</dbReference>
<feature type="domain" description="Exportin-1/Importin-beta-like" evidence="6">
    <location>
        <begin position="132"/>
        <end position="197"/>
    </location>
</feature>
<dbReference type="InterPro" id="IPR001494">
    <property type="entry name" value="Importin-beta_N"/>
</dbReference>
<comment type="caution">
    <text evidence="7">The sequence shown here is derived from an EMBL/GenBank/DDBJ whole genome shotgun (WGS) entry which is preliminary data.</text>
</comment>
<comment type="similarity">
    <text evidence="2">Belongs to the importin beta family.</text>
</comment>
<dbReference type="PANTHER" id="PTHR12363:SF33">
    <property type="entry name" value="IMPORTIN-13"/>
    <property type="match status" value="1"/>
</dbReference>
<dbReference type="OrthoDB" id="2016913at2759"/>
<dbReference type="InterPro" id="IPR011989">
    <property type="entry name" value="ARM-like"/>
</dbReference>
<name>A0A3M7QEU8_BRAPC</name>
<dbReference type="EMBL" id="REGN01006326">
    <property type="protein sequence ID" value="RNA09957.1"/>
    <property type="molecule type" value="Genomic_DNA"/>
</dbReference>
<keyword evidence="4" id="KW-0539">Nucleus</keyword>
<organism evidence="7 8">
    <name type="scientific">Brachionus plicatilis</name>
    <name type="common">Marine rotifer</name>
    <name type="synonym">Brachionus muelleri</name>
    <dbReference type="NCBI Taxonomy" id="10195"/>
    <lineage>
        <taxon>Eukaryota</taxon>
        <taxon>Metazoa</taxon>
        <taxon>Spiralia</taxon>
        <taxon>Gnathifera</taxon>
        <taxon>Rotifera</taxon>
        <taxon>Eurotatoria</taxon>
        <taxon>Monogononta</taxon>
        <taxon>Pseudotrocha</taxon>
        <taxon>Ploima</taxon>
        <taxon>Brachionidae</taxon>
        <taxon>Brachionus</taxon>
    </lineage>
</organism>
<dbReference type="InterPro" id="IPR016024">
    <property type="entry name" value="ARM-type_fold"/>
</dbReference>
<reference evidence="7 8" key="1">
    <citation type="journal article" date="2018" name="Sci. Rep.">
        <title>Genomic signatures of local adaptation to the degree of environmental predictability in rotifers.</title>
        <authorList>
            <person name="Franch-Gras L."/>
            <person name="Hahn C."/>
            <person name="Garcia-Roger E.M."/>
            <person name="Carmona M.J."/>
            <person name="Serra M."/>
            <person name="Gomez A."/>
        </authorList>
    </citation>
    <scope>NUCLEOTIDE SEQUENCE [LARGE SCALE GENOMIC DNA]</scope>
    <source>
        <strain evidence="7">HYR1</strain>
    </source>
</reference>
<dbReference type="InterPro" id="IPR051345">
    <property type="entry name" value="Importin_beta-like_NTR"/>
</dbReference>
<protein>
    <submittedName>
        <fullName evidence="7">Importin-13 isoform X1</fullName>
    </submittedName>
</protein>
<proteinExistence type="inferred from homology"/>
<dbReference type="GO" id="GO:0005634">
    <property type="term" value="C:nucleus"/>
    <property type="evidence" value="ECO:0007669"/>
    <property type="project" value="UniProtKB-SubCell"/>
</dbReference>
<dbReference type="InterPro" id="IPR013598">
    <property type="entry name" value="Exportin-1/Importin-b-like"/>
</dbReference>
<gene>
    <name evidence="7" type="ORF">BpHYR1_022171</name>
</gene>
<feature type="non-terminal residue" evidence="7">
    <location>
        <position position="1"/>
    </location>
</feature>
<evidence type="ECO:0000259" key="6">
    <source>
        <dbReference type="Pfam" id="PF08389"/>
    </source>
</evidence>
<dbReference type="Gene3D" id="1.25.10.10">
    <property type="entry name" value="Leucine-rich Repeat Variant"/>
    <property type="match status" value="1"/>
</dbReference>
<keyword evidence="3" id="KW-0813">Transport</keyword>
<dbReference type="SUPFAM" id="SSF48371">
    <property type="entry name" value="ARM repeat"/>
    <property type="match status" value="1"/>
</dbReference>